<dbReference type="InterPro" id="IPR044668">
    <property type="entry name" value="PuuD-like"/>
</dbReference>
<gene>
    <name evidence="1" type="ORF">J2S43_005604</name>
</gene>
<dbReference type="PANTHER" id="PTHR43235:SF1">
    <property type="entry name" value="GLUTAMINE AMIDOTRANSFERASE PB2B2.05-RELATED"/>
    <property type="match status" value="1"/>
</dbReference>
<organism evidence="1 2">
    <name type="scientific">Catenuloplanes nepalensis</name>
    <dbReference type="NCBI Taxonomy" id="587533"/>
    <lineage>
        <taxon>Bacteria</taxon>
        <taxon>Bacillati</taxon>
        <taxon>Actinomycetota</taxon>
        <taxon>Actinomycetes</taxon>
        <taxon>Micromonosporales</taxon>
        <taxon>Micromonosporaceae</taxon>
        <taxon>Catenuloplanes</taxon>
    </lineage>
</organism>
<accession>A0ABT9N072</accession>
<evidence type="ECO:0000313" key="1">
    <source>
        <dbReference type="EMBL" id="MDP9797092.1"/>
    </source>
</evidence>
<name>A0ABT9N072_9ACTN</name>
<dbReference type="Proteomes" id="UP001240984">
    <property type="component" value="Unassembled WGS sequence"/>
</dbReference>
<dbReference type="CDD" id="cd01745">
    <property type="entry name" value="GATase1_2"/>
    <property type="match status" value="1"/>
</dbReference>
<protein>
    <submittedName>
        <fullName evidence="1">Glutamine amidotransferase</fullName>
    </submittedName>
</protein>
<keyword evidence="1" id="KW-0315">Glutamine amidotransferase</keyword>
<evidence type="ECO:0000313" key="2">
    <source>
        <dbReference type="Proteomes" id="UP001240984"/>
    </source>
</evidence>
<dbReference type="PANTHER" id="PTHR43235">
    <property type="entry name" value="GLUTAMINE AMIDOTRANSFERASE PB2B2.05-RELATED"/>
    <property type="match status" value="1"/>
</dbReference>
<dbReference type="InterPro" id="IPR011697">
    <property type="entry name" value="Peptidase_C26"/>
</dbReference>
<dbReference type="SUPFAM" id="SSF52317">
    <property type="entry name" value="Class I glutamine amidotransferase-like"/>
    <property type="match status" value="1"/>
</dbReference>
<keyword evidence="2" id="KW-1185">Reference proteome</keyword>
<comment type="caution">
    <text evidence="1">The sequence shown here is derived from an EMBL/GenBank/DDBJ whole genome shotgun (WGS) entry which is preliminary data.</text>
</comment>
<dbReference type="EMBL" id="JAUSRA010000001">
    <property type="protein sequence ID" value="MDP9797092.1"/>
    <property type="molecule type" value="Genomic_DNA"/>
</dbReference>
<dbReference type="Pfam" id="PF07722">
    <property type="entry name" value="Peptidase_C26"/>
    <property type="match status" value="1"/>
</dbReference>
<dbReference type="PROSITE" id="PS51273">
    <property type="entry name" value="GATASE_TYPE_1"/>
    <property type="match status" value="1"/>
</dbReference>
<dbReference type="RefSeq" id="WP_306834173.1">
    <property type="nucleotide sequence ID" value="NZ_JAUSRA010000001.1"/>
</dbReference>
<dbReference type="InterPro" id="IPR029062">
    <property type="entry name" value="Class_I_gatase-like"/>
</dbReference>
<proteinExistence type="predicted"/>
<sequence length="228" mass="23732">MRPIIGITSYREPASWGIWRDTAADLIPHSYVRAVTEAGGRAVLLPPDDGDTGVLRALDGLLLAGGADIGPGLYGAEPDAATGTRPDRDAGEVALLTAALRTGLPILGVCRGMQLLAAVHGGRLHQHLPDVLGHEKHRPAPGVFGAHGLRCAAGSRIAALLGPEAEVNTYHHQGVADPGRLTATGWADDGLIEAVEDPAHPFLLGVQWHPEEAGDLRPFAALVDAARA</sequence>
<reference evidence="1 2" key="1">
    <citation type="submission" date="2023-07" db="EMBL/GenBank/DDBJ databases">
        <title>Sequencing the genomes of 1000 actinobacteria strains.</title>
        <authorList>
            <person name="Klenk H.-P."/>
        </authorList>
    </citation>
    <scope>NUCLEOTIDE SEQUENCE [LARGE SCALE GENOMIC DNA]</scope>
    <source>
        <strain evidence="1 2">DSM 44710</strain>
    </source>
</reference>
<dbReference type="Gene3D" id="3.40.50.880">
    <property type="match status" value="1"/>
</dbReference>